<dbReference type="InterPro" id="IPR017850">
    <property type="entry name" value="Alkaline_phosphatase_core_sf"/>
</dbReference>
<sequence length="57" mass="6577">MEILVVSDKGIITNTRKGNTQMQLYNLENDIREKHDVAAQHPDIVKPLEQLMKETTK</sequence>
<protein>
    <submittedName>
        <fullName evidence="1">Uncharacterized protein</fullName>
    </submittedName>
</protein>
<proteinExistence type="predicted"/>
<reference evidence="1 2" key="1">
    <citation type="journal article" date="2020" name="Microbiome">
        <title>Single-cell genomics of uncultured bacteria reveals dietary fiber responders in the mouse gut microbiota.</title>
        <authorList>
            <person name="Chijiiwa R."/>
            <person name="Hosokawa M."/>
            <person name="Kogawa M."/>
            <person name="Nishikawa Y."/>
            <person name="Ide K."/>
            <person name="Sakanashi C."/>
            <person name="Takahashi K."/>
            <person name="Takeyama H."/>
        </authorList>
    </citation>
    <scope>NUCLEOTIDE SEQUENCE [LARGE SCALE GENOMIC DNA]</scope>
    <source>
        <strain evidence="1">IMSAGC_001</strain>
    </source>
</reference>
<dbReference type="SUPFAM" id="SSF53649">
    <property type="entry name" value="Alkaline phosphatase-like"/>
    <property type="match status" value="1"/>
</dbReference>
<dbReference type="AlphaFoldDB" id="A0A7J0A2X9"/>
<evidence type="ECO:0000313" key="1">
    <source>
        <dbReference type="EMBL" id="GFH86536.1"/>
    </source>
</evidence>
<accession>A0A7J0A2X9</accession>
<dbReference type="RefSeq" id="WP_159102150.1">
    <property type="nucleotide sequence ID" value="NZ_BLLS01000046.1"/>
</dbReference>
<dbReference type="EMBL" id="BLLS01000046">
    <property type="protein sequence ID" value="GFH86536.1"/>
    <property type="molecule type" value="Genomic_DNA"/>
</dbReference>
<name>A0A7J0A2X9_9BACE</name>
<comment type="caution">
    <text evidence="1">The sequence shown here is derived from an EMBL/GenBank/DDBJ whole genome shotgun (WGS) entry which is preliminary data.</text>
</comment>
<organism evidence="1 2">
    <name type="scientific">Bacteroides acidifaciens</name>
    <dbReference type="NCBI Taxonomy" id="85831"/>
    <lineage>
        <taxon>Bacteria</taxon>
        <taxon>Pseudomonadati</taxon>
        <taxon>Bacteroidota</taxon>
        <taxon>Bacteroidia</taxon>
        <taxon>Bacteroidales</taxon>
        <taxon>Bacteroidaceae</taxon>
        <taxon>Bacteroides</taxon>
    </lineage>
</organism>
<evidence type="ECO:0000313" key="2">
    <source>
        <dbReference type="Proteomes" id="UP000491181"/>
    </source>
</evidence>
<gene>
    <name evidence="1" type="ORF">IMSAGC001_01944</name>
</gene>
<dbReference type="Proteomes" id="UP000491181">
    <property type="component" value="Unassembled WGS sequence"/>
</dbReference>
<dbReference type="Gene3D" id="3.30.1120.10">
    <property type="match status" value="1"/>
</dbReference>
<dbReference type="OrthoDB" id="9765065at2"/>
<dbReference type="GeneID" id="93048872"/>